<dbReference type="EMBL" id="JABVXQ010000002">
    <property type="protein sequence ID" value="KAF6125236.1"/>
    <property type="molecule type" value="Genomic_DNA"/>
</dbReference>
<name>A0A834BC56_9CHIR</name>
<accession>A0A834BC56</accession>
<evidence type="ECO:0000256" key="1">
    <source>
        <dbReference type="SAM" id="MobiDB-lite"/>
    </source>
</evidence>
<proteinExistence type="predicted"/>
<evidence type="ECO:0000313" key="2">
    <source>
        <dbReference type="EMBL" id="KAF6125236.1"/>
    </source>
</evidence>
<reference evidence="2 3" key="1">
    <citation type="journal article" date="2020" name="Nature">
        <title>Six reference-quality genomes reveal evolution of bat adaptations.</title>
        <authorList>
            <person name="Jebb D."/>
            <person name="Huang Z."/>
            <person name="Pippel M."/>
            <person name="Hughes G.M."/>
            <person name="Lavrichenko K."/>
            <person name="Devanna P."/>
            <person name="Winkler S."/>
            <person name="Jermiin L.S."/>
            <person name="Skirmuntt E.C."/>
            <person name="Katzourakis A."/>
            <person name="Burkitt-Gray L."/>
            <person name="Ray D.A."/>
            <person name="Sullivan K.A.M."/>
            <person name="Roscito J.G."/>
            <person name="Kirilenko B.M."/>
            <person name="Davalos L.M."/>
            <person name="Corthals A.P."/>
            <person name="Power M.L."/>
            <person name="Jones G."/>
            <person name="Ransome R.D."/>
            <person name="Dechmann D.K.N."/>
            <person name="Locatelli A.G."/>
            <person name="Puechmaille S.J."/>
            <person name="Fedrigo O."/>
            <person name="Jarvis E.D."/>
            <person name="Hiller M."/>
            <person name="Vernes S.C."/>
            <person name="Myers E.W."/>
            <person name="Teeling E.C."/>
        </authorList>
    </citation>
    <scope>NUCLEOTIDE SEQUENCE [LARGE SCALE GENOMIC DNA]</scope>
    <source>
        <strain evidence="2">Bat1K_MPI-CBG_1</strain>
    </source>
</reference>
<gene>
    <name evidence="2" type="ORF">HJG60_009756</name>
</gene>
<evidence type="ECO:0000313" key="3">
    <source>
        <dbReference type="Proteomes" id="UP000664940"/>
    </source>
</evidence>
<dbReference type="AlphaFoldDB" id="A0A834BC56"/>
<dbReference type="Proteomes" id="UP000664940">
    <property type="component" value="Unassembled WGS sequence"/>
</dbReference>
<protein>
    <submittedName>
        <fullName evidence="2">Uncharacterized protein</fullName>
    </submittedName>
</protein>
<comment type="caution">
    <text evidence="2">The sequence shown here is derived from an EMBL/GenBank/DDBJ whole genome shotgun (WGS) entry which is preliminary data.</text>
</comment>
<sequence>MGCDARIQDPGTTTNAANKPGGWQKLGLPHLPEWPGGHAHGQGPSAVCAPVHRLPRPSTIPRPGLRLQLASPHRLSRQSRQGSERVRLYQPCAPPLVLPGPLRPLPLGSAHRAPASCAPRLLGAEATPAAVS</sequence>
<organism evidence="2 3">
    <name type="scientific">Phyllostomus discolor</name>
    <name type="common">pale spear-nosed bat</name>
    <dbReference type="NCBI Taxonomy" id="89673"/>
    <lineage>
        <taxon>Eukaryota</taxon>
        <taxon>Metazoa</taxon>
        <taxon>Chordata</taxon>
        <taxon>Craniata</taxon>
        <taxon>Vertebrata</taxon>
        <taxon>Euteleostomi</taxon>
        <taxon>Mammalia</taxon>
        <taxon>Eutheria</taxon>
        <taxon>Laurasiatheria</taxon>
        <taxon>Chiroptera</taxon>
        <taxon>Yangochiroptera</taxon>
        <taxon>Phyllostomidae</taxon>
        <taxon>Phyllostominae</taxon>
        <taxon>Phyllostomus</taxon>
    </lineage>
</organism>
<feature type="region of interest" description="Disordered" evidence="1">
    <location>
        <begin position="1"/>
        <end position="87"/>
    </location>
</feature>